<dbReference type="OrthoDB" id="3354175at2759"/>
<protein>
    <submittedName>
        <fullName evidence="2">Uncharacterized protein</fullName>
    </submittedName>
</protein>
<feature type="transmembrane region" description="Helical" evidence="1">
    <location>
        <begin position="136"/>
        <end position="157"/>
    </location>
</feature>
<keyword evidence="3" id="KW-1185">Reference proteome</keyword>
<organism evidence="2 3">
    <name type="scientific">Dentipellis fragilis</name>
    <dbReference type="NCBI Taxonomy" id="205917"/>
    <lineage>
        <taxon>Eukaryota</taxon>
        <taxon>Fungi</taxon>
        <taxon>Dikarya</taxon>
        <taxon>Basidiomycota</taxon>
        <taxon>Agaricomycotina</taxon>
        <taxon>Agaricomycetes</taxon>
        <taxon>Russulales</taxon>
        <taxon>Hericiaceae</taxon>
        <taxon>Dentipellis</taxon>
    </lineage>
</organism>
<feature type="transmembrane region" description="Helical" evidence="1">
    <location>
        <begin position="95"/>
        <end position="115"/>
    </location>
</feature>
<keyword evidence="1" id="KW-0472">Membrane</keyword>
<comment type="caution">
    <text evidence="2">The sequence shown here is derived from an EMBL/GenBank/DDBJ whole genome shotgun (WGS) entry which is preliminary data.</text>
</comment>
<evidence type="ECO:0000313" key="2">
    <source>
        <dbReference type="EMBL" id="TFY61423.1"/>
    </source>
</evidence>
<accession>A0A4Y9YI90</accession>
<evidence type="ECO:0000256" key="1">
    <source>
        <dbReference type="SAM" id="Phobius"/>
    </source>
</evidence>
<proteinExistence type="predicted"/>
<dbReference type="AlphaFoldDB" id="A0A4Y9YI90"/>
<keyword evidence="1" id="KW-0812">Transmembrane</keyword>
<keyword evidence="1" id="KW-1133">Transmembrane helix</keyword>
<dbReference type="STRING" id="205917.A0A4Y9YI90"/>
<name>A0A4Y9YI90_9AGAM</name>
<sequence>MINHRNDFPDGPSQWFGKLKMSTFISKNVIYALQTVTGDSVVIYRCYVIWQSIYIIIVPIIMLLATIATAVGSVWSADNLPDGATIFSSNTLPWITSFWAISLSMNVICTSLLFYKIWTTTADDRRKQTVQPILLTMVDAALLYTVSLTIFLILFAIKSNGQTFMRHGLAGANHLYNLLHGYNAFRHRAGK</sequence>
<dbReference type="Proteomes" id="UP000298327">
    <property type="component" value="Unassembled WGS sequence"/>
</dbReference>
<evidence type="ECO:0000313" key="3">
    <source>
        <dbReference type="Proteomes" id="UP000298327"/>
    </source>
</evidence>
<reference evidence="2 3" key="1">
    <citation type="submission" date="2019-02" db="EMBL/GenBank/DDBJ databases">
        <title>Genome sequencing of the rare red list fungi Dentipellis fragilis.</title>
        <authorList>
            <person name="Buettner E."/>
            <person name="Kellner H."/>
        </authorList>
    </citation>
    <scope>NUCLEOTIDE SEQUENCE [LARGE SCALE GENOMIC DNA]</scope>
    <source>
        <strain evidence="2 3">DSM 105465</strain>
    </source>
</reference>
<gene>
    <name evidence="2" type="ORF">EVG20_g7071</name>
</gene>
<feature type="transmembrane region" description="Helical" evidence="1">
    <location>
        <begin position="53"/>
        <end position="75"/>
    </location>
</feature>
<dbReference type="EMBL" id="SEOQ01000511">
    <property type="protein sequence ID" value="TFY61423.1"/>
    <property type="molecule type" value="Genomic_DNA"/>
</dbReference>